<dbReference type="Proteomes" id="UP000289841">
    <property type="component" value="Chromosome"/>
</dbReference>
<sequence length="373" mass="42114">MFLKDELLEKIRERASYYDENNLFPEEDYKELKEAGYYRLFAPKNKNGFGYSLKEVAREQTRLAMYAPATALGINMHQIIAGVGNYLVKHGNEKGNLIIDAVSKDQLIAFGISEPNNDKVLFGSISEAIKKDNDYLFKGQKIFVSLAKKFDKILTYANDSTGPWSVFAILDRSSEMEVKNDWNTLGMRGTQSNSIYLNNVHVKDTNIISKIKPGPTKDPIILGIFAYFEILLAATYHGIGKRALELGIERVKSRNSVSNNNMYSNDKDIRWRIAEAAITLDGIETQIDHLSDLIENDINDPFIFQKLSTIKNKSVETSKGALDEIIRASGGRSYYNDFELSRLYRDVLAGIFQPSDQESLHNAWANALLGPIK</sequence>
<dbReference type="Pfam" id="PF02770">
    <property type="entry name" value="Acyl-CoA_dh_M"/>
    <property type="match status" value="1"/>
</dbReference>
<gene>
    <name evidence="6" type="primary">C2-hpah</name>
    <name evidence="6" type="ORF">NCTC10138_00791</name>
</gene>
<keyword evidence="2 6" id="KW-0560">Oxidoreductase</keyword>
<dbReference type="PIRSF" id="PIRSF016578">
    <property type="entry name" value="HsaA"/>
    <property type="match status" value="1"/>
</dbReference>
<dbReference type="AlphaFoldDB" id="A0A449BD79"/>
<feature type="domain" description="Acyl-CoA oxidase/dehydrogenase middle" evidence="3">
    <location>
        <begin position="109"/>
        <end position="200"/>
    </location>
</feature>
<dbReference type="InterPro" id="IPR013107">
    <property type="entry name" value="Acyl-CoA_DH_C"/>
</dbReference>
<evidence type="ECO:0000256" key="1">
    <source>
        <dbReference type="ARBA" id="ARBA00022630"/>
    </source>
</evidence>
<dbReference type="InterPro" id="IPR006091">
    <property type="entry name" value="Acyl-CoA_Oxase/DH_mid-dom"/>
</dbReference>
<evidence type="ECO:0000259" key="4">
    <source>
        <dbReference type="Pfam" id="PF02771"/>
    </source>
</evidence>
<evidence type="ECO:0000313" key="6">
    <source>
        <dbReference type="EMBL" id="VEU80421.1"/>
    </source>
</evidence>
<name>A0A449BD79_HAPAX</name>
<dbReference type="KEGG" id="aaxa:NCTC10138_00791"/>
<dbReference type="Gene3D" id="1.10.540.10">
    <property type="entry name" value="Acyl-CoA dehydrogenase/oxidase, N-terminal domain"/>
    <property type="match status" value="1"/>
</dbReference>
<dbReference type="GO" id="GO:0052881">
    <property type="term" value="F:4-hydroxyphenylacetate 3-monooxygenase activity"/>
    <property type="evidence" value="ECO:0007669"/>
    <property type="project" value="UniProtKB-EC"/>
</dbReference>
<dbReference type="EMBL" id="LR215048">
    <property type="protein sequence ID" value="VEU80421.1"/>
    <property type="molecule type" value="Genomic_DNA"/>
</dbReference>
<dbReference type="GO" id="GO:0050660">
    <property type="term" value="F:flavin adenine dinucleotide binding"/>
    <property type="evidence" value="ECO:0007669"/>
    <property type="project" value="InterPro"/>
</dbReference>
<reference evidence="6 7" key="1">
    <citation type="submission" date="2019-01" db="EMBL/GenBank/DDBJ databases">
        <authorList>
            <consortium name="Pathogen Informatics"/>
        </authorList>
    </citation>
    <scope>NUCLEOTIDE SEQUENCE [LARGE SCALE GENOMIC DNA]</scope>
    <source>
        <strain evidence="6 7">NCTC10138</strain>
    </source>
</reference>
<dbReference type="InterPro" id="IPR009100">
    <property type="entry name" value="AcylCoA_DH/oxidase_NM_dom_sf"/>
</dbReference>
<proteinExistence type="predicted"/>
<dbReference type="PANTHER" id="PTHR43884:SF25">
    <property type="entry name" value="ACYL-COA DEHYDROGENASE YDBM-RELATED"/>
    <property type="match status" value="1"/>
</dbReference>
<dbReference type="InterPro" id="IPR013786">
    <property type="entry name" value="AcylCoA_DH/ox_N"/>
</dbReference>
<dbReference type="InterPro" id="IPR036250">
    <property type="entry name" value="AcylCo_DH-like_C"/>
</dbReference>
<dbReference type="OrthoDB" id="9802447at2"/>
<dbReference type="EC" id="1.14.14.9" evidence="6"/>
<dbReference type="SUPFAM" id="SSF56645">
    <property type="entry name" value="Acyl-CoA dehydrogenase NM domain-like"/>
    <property type="match status" value="1"/>
</dbReference>
<feature type="domain" description="Acyl-CoA dehydrogenase/oxidase N-terminal" evidence="4">
    <location>
        <begin position="9"/>
        <end position="93"/>
    </location>
</feature>
<dbReference type="SUPFAM" id="SSF47203">
    <property type="entry name" value="Acyl-CoA dehydrogenase C-terminal domain-like"/>
    <property type="match status" value="1"/>
</dbReference>
<dbReference type="Pfam" id="PF02771">
    <property type="entry name" value="Acyl-CoA_dh_N"/>
    <property type="match status" value="1"/>
</dbReference>
<dbReference type="GO" id="GO:0003995">
    <property type="term" value="F:acyl-CoA dehydrogenase activity"/>
    <property type="evidence" value="ECO:0007669"/>
    <property type="project" value="TreeGrafter"/>
</dbReference>
<organism evidence="6 7">
    <name type="scientific">Haploplasma axanthum</name>
    <name type="common">Acholeplasma axanthum</name>
    <dbReference type="NCBI Taxonomy" id="29552"/>
    <lineage>
        <taxon>Bacteria</taxon>
        <taxon>Bacillati</taxon>
        <taxon>Mycoplasmatota</taxon>
        <taxon>Mollicutes</taxon>
        <taxon>Acholeplasmatales</taxon>
        <taxon>Acholeplasmataceae</taxon>
        <taxon>Haploplasma</taxon>
    </lineage>
</organism>
<evidence type="ECO:0000256" key="2">
    <source>
        <dbReference type="ARBA" id="ARBA00023002"/>
    </source>
</evidence>
<dbReference type="STRING" id="1278311.GCA_000428705_00986"/>
<protein>
    <submittedName>
        <fullName evidence="6">p-hydroxyphenylacetate 3-hydroxylase, oxygenase component</fullName>
        <ecNumber evidence="6">1.14.14.9</ecNumber>
    </submittedName>
</protein>
<dbReference type="RefSeq" id="WP_026390530.1">
    <property type="nucleotide sequence ID" value="NZ_LR215048.1"/>
</dbReference>
<evidence type="ECO:0000259" key="5">
    <source>
        <dbReference type="Pfam" id="PF08028"/>
    </source>
</evidence>
<evidence type="ECO:0000259" key="3">
    <source>
        <dbReference type="Pfam" id="PF02770"/>
    </source>
</evidence>
<evidence type="ECO:0000313" key="7">
    <source>
        <dbReference type="Proteomes" id="UP000289841"/>
    </source>
</evidence>
<dbReference type="InterPro" id="IPR046373">
    <property type="entry name" value="Acyl-CoA_Oxase/DH_mid-dom_sf"/>
</dbReference>
<dbReference type="InterPro" id="IPR037069">
    <property type="entry name" value="AcylCoA_DH/ox_N_sf"/>
</dbReference>
<dbReference type="Gene3D" id="1.20.140.10">
    <property type="entry name" value="Butyryl-CoA Dehydrogenase, subunit A, domain 3"/>
    <property type="match status" value="1"/>
</dbReference>
<feature type="domain" description="Acyl-CoA dehydrogenase C-terminal" evidence="5">
    <location>
        <begin position="231"/>
        <end position="349"/>
    </location>
</feature>
<dbReference type="Pfam" id="PF08028">
    <property type="entry name" value="Acyl-CoA_dh_2"/>
    <property type="match status" value="1"/>
</dbReference>
<dbReference type="Gene3D" id="2.40.110.10">
    <property type="entry name" value="Butyryl-CoA Dehydrogenase, subunit A, domain 2"/>
    <property type="match status" value="1"/>
</dbReference>
<accession>A0A449BD79</accession>
<keyword evidence="1" id="KW-0285">Flavoprotein</keyword>
<keyword evidence="7" id="KW-1185">Reference proteome</keyword>
<dbReference type="PANTHER" id="PTHR43884">
    <property type="entry name" value="ACYL-COA DEHYDROGENASE"/>
    <property type="match status" value="1"/>
</dbReference>